<sequence>MKDKTYRVIQWATGKVGTIALRHFIQNPNFELAGVLVTDANKAGKDAGEIAGTPPTGILATDDPAAILATPADCVHFAPAHQDIEMVCRLLRSGKNVVSALGPFYPTERCRAEVEAIKAACREGGTSFHGSGIHPGFAGDILPLTLIRIMERVDHIHIYEVVDQLANPSNYIEIMGFGRDCQELLASPSRQPEAPYFFAQSMALVAESLGRTIDDLTTKLEVASAKEDIPYPSGLVKAGTVAGQHYEWTGWSLGKPLITYHFFWKMGDQNLSENWECGETGYRIVIEGNPPMELRIPEPKTTEGNVRYISLWTAMAGVNAIRSVCEAPPGFVSHRELGVVGPRGLLRPASEPELRAVCSPELQP</sequence>
<dbReference type="SUPFAM" id="SSF51735">
    <property type="entry name" value="NAD(P)-binding Rossmann-fold domains"/>
    <property type="match status" value="1"/>
</dbReference>
<accession>A0ABV3RF20</accession>
<feature type="domain" description="2,4-diaminopentanoate dehydrogenase C-terminal" evidence="4">
    <location>
        <begin position="197"/>
        <end position="339"/>
    </location>
</feature>
<dbReference type="Pfam" id="PF19328">
    <property type="entry name" value="DAP_DH_C"/>
    <property type="match status" value="1"/>
</dbReference>
<feature type="domain" description="Dihydrodipicolinate reductase N-terminal" evidence="3">
    <location>
        <begin position="12"/>
        <end position="99"/>
    </location>
</feature>
<evidence type="ECO:0000259" key="3">
    <source>
        <dbReference type="Pfam" id="PF01113"/>
    </source>
</evidence>
<evidence type="ECO:0000313" key="6">
    <source>
        <dbReference type="Proteomes" id="UP001556118"/>
    </source>
</evidence>
<evidence type="ECO:0000313" key="5">
    <source>
        <dbReference type="EMBL" id="MEW9856696.1"/>
    </source>
</evidence>
<dbReference type="InterPro" id="IPR045760">
    <property type="entry name" value="DAP_DH_C"/>
</dbReference>
<evidence type="ECO:0008006" key="7">
    <source>
        <dbReference type="Google" id="ProtNLM"/>
    </source>
</evidence>
<gene>
    <name evidence="5" type="ORF">ABUH87_16285</name>
</gene>
<dbReference type="RefSeq" id="WP_367775167.1">
    <property type="nucleotide sequence ID" value="NZ_JBFNXR010000052.1"/>
</dbReference>
<dbReference type="InterPro" id="IPR000846">
    <property type="entry name" value="DapB_N"/>
</dbReference>
<evidence type="ECO:0000256" key="1">
    <source>
        <dbReference type="ARBA" id="ARBA00022857"/>
    </source>
</evidence>
<dbReference type="CDD" id="cd24146">
    <property type="entry name" value="nat-AmDH_N_like"/>
    <property type="match status" value="1"/>
</dbReference>
<reference evidence="5 6" key="1">
    <citation type="submission" date="2024-06" db="EMBL/GenBank/DDBJ databases">
        <title>Novosphingobium rhizovicinus M1R2S20.</title>
        <authorList>
            <person name="Sun J.-Q."/>
        </authorList>
    </citation>
    <scope>NUCLEOTIDE SEQUENCE [LARGE SCALE GENOMIC DNA]</scope>
    <source>
        <strain evidence="5 6">M1R2S20</strain>
    </source>
</reference>
<dbReference type="InterPro" id="IPR036291">
    <property type="entry name" value="NAD(P)-bd_dom_sf"/>
</dbReference>
<protein>
    <recommendedName>
        <fullName evidence="7">4-hydroxy-tetrahydrodipicolinate reductase</fullName>
    </recommendedName>
</protein>
<organism evidence="5 6">
    <name type="scientific">Novosphingobium rhizovicinum</name>
    <dbReference type="NCBI Taxonomy" id="3228928"/>
    <lineage>
        <taxon>Bacteria</taxon>
        <taxon>Pseudomonadati</taxon>
        <taxon>Pseudomonadota</taxon>
        <taxon>Alphaproteobacteria</taxon>
        <taxon>Sphingomonadales</taxon>
        <taxon>Sphingomonadaceae</taxon>
        <taxon>Novosphingobium</taxon>
    </lineage>
</organism>
<proteinExistence type="predicted"/>
<keyword evidence="2" id="KW-0560">Oxidoreductase</keyword>
<keyword evidence="1" id="KW-0521">NADP</keyword>
<keyword evidence="6" id="KW-1185">Reference proteome</keyword>
<dbReference type="EMBL" id="JBFNXR010000052">
    <property type="protein sequence ID" value="MEW9856696.1"/>
    <property type="molecule type" value="Genomic_DNA"/>
</dbReference>
<comment type="caution">
    <text evidence="5">The sequence shown here is derived from an EMBL/GenBank/DDBJ whole genome shotgun (WGS) entry which is preliminary data.</text>
</comment>
<evidence type="ECO:0000256" key="2">
    <source>
        <dbReference type="ARBA" id="ARBA00023002"/>
    </source>
</evidence>
<dbReference type="Pfam" id="PF01113">
    <property type="entry name" value="DapB_N"/>
    <property type="match status" value="1"/>
</dbReference>
<evidence type="ECO:0000259" key="4">
    <source>
        <dbReference type="Pfam" id="PF19328"/>
    </source>
</evidence>
<dbReference type="Proteomes" id="UP001556118">
    <property type="component" value="Unassembled WGS sequence"/>
</dbReference>
<name>A0ABV3RF20_9SPHN</name>
<dbReference type="Gene3D" id="3.40.50.720">
    <property type="entry name" value="NAD(P)-binding Rossmann-like Domain"/>
    <property type="match status" value="1"/>
</dbReference>